<dbReference type="RefSeq" id="XP_009828105.1">
    <property type="nucleotide sequence ID" value="XM_009829803.1"/>
</dbReference>
<proteinExistence type="predicted"/>
<gene>
    <name evidence="1" type="ORF">H257_05074</name>
</gene>
<dbReference type="AlphaFoldDB" id="W4GSW8"/>
<accession>W4GSW8</accession>
<dbReference type="EMBL" id="KI913122">
    <property type="protein sequence ID" value="ETV82436.1"/>
    <property type="molecule type" value="Genomic_DNA"/>
</dbReference>
<organism evidence="1">
    <name type="scientific">Aphanomyces astaci</name>
    <name type="common">Crayfish plague agent</name>
    <dbReference type="NCBI Taxonomy" id="112090"/>
    <lineage>
        <taxon>Eukaryota</taxon>
        <taxon>Sar</taxon>
        <taxon>Stramenopiles</taxon>
        <taxon>Oomycota</taxon>
        <taxon>Saprolegniomycetes</taxon>
        <taxon>Saprolegniales</taxon>
        <taxon>Verrucalvaceae</taxon>
        <taxon>Aphanomyces</taxon>
    </lineage>
</organism>
<evidence type="ECO:0000313" key="1">
    <source>
        <dbReference type="EMBL" id="ETV82436.1"/>
    </source>
</evidence>
<dbReference type="VEuPathDB" id="FungiDB:H257_05074"/>
<sequence>MSVGNQLRSSPSPGCELRRHLHQQNDRRDLSYNCVAPCDHHELLPLLPLPLEELTILVPPLCANDPPPTAVPVTNQATTAAPGDKFDGNRNTCCWSGNPLLVPNSKSDCASFSSFVW</sequence>
<protein>
    <submittedName>
        <fullName evidence="1">Uncharacterized protein</fullName>
    </submittedName>
</protein>
<name>W4GSW8_APHAT</name>
<reference evidence="1" key="1">
    <citation type="submission" date="2013-12" db="EMBL/GenBank/DDBJ databases">
        <title>The Genome Sequence of Aphanomyces astaci APO3.</title>
        <authorList>
            <consortium name="The Broad Institute Genomics Platform"/>
            <person name="Russ C."/>
            <person name="Tyler B."/>
            <person name="van West P."/>
            <person name="Dieguez-Uribeondo J."/>
            <person name="Young S.K."/>
            <person name="Zeng Q."/>
            <person name="Gargeya S."/>
            <person name="Fitzgerald M."/>
            <person name="Abouelleil A."/>
            <person name="Alvarado L."/>
            <person name="Chapman S.B."/>
            <person name="Gainer-Dewar J."/>
            <person name="Goldberg J."/>
            <person name="Griggs A."/>
            <person name="Gujja S."/>
            <person name="Hansen M."/>
            <person name="Howarth C."/>
            <person name="Imamovic A."/>
            <person name="Ireland A."/>
            <person name="Larimer J."/>
            <person name="McCowan C."/>
            <person name="Murphy C."/>
            <person name="Pearson M."/>
            <person name="Poon T.W."/>
            <person name="Priest M."/>
            <person name="Roberts A."/>
            <person name="Saif S."/>
            <person name="Shea T."/>
            <person name="Sykes S."/>
            <person name="Wortman J."/>
            <person name="Nusbaum C."/>
            <person name="Birren B."/>
        </authorList>
    </citation>
    <scope>NUCLEOTIDE SEQUENCE [LARGE SCALE GENOMIC DNA]</scope>
    <source>
        <strain evidence="1">APO3</strain>
    </source>
</reference>
<dbReference type="GeneID" id="20807070"/>